<dbReference type="Gene3D" id="2.60.120.40">
    <property type="match status" value="1"/>
</dbReference>
<proteinExistence type="predicted"/>
<dbReference type="SUPFAM" id="SSF49842">
    <property type="entry name" value="TNF-like"/>
    <property type="match status" value="1"/>
</dbReference>
<feature type="region of interest" description="Disordered" evidence="1">
    <location>
        <begin position="80"/>
        <end position="120"/>
    </location>
</feature>
<reference evidence="2 3" key="1">
    <citation type="journal article" date="2019" name="Int. J. Syst. Evol. Microbiol.">
        <title>The Global Catalogue of Microorganisms (GCM) 10K type strain sequencing project: providing services to taxonomists for standard genome sequencing and annotation.</title>
        <authorList>
            <consortium name="The Broad Institute Genomics Platform"/>
            <consortium name="The Broad Institute Genome Sequencing Center for Infectious Disease"/>
            <person name="Wu L."/>
            <person name="Ma J."/>
        </authorList>
    </citation>
    <scope>NUCLEOTIDE SEQUENCE [LARGE SCALE GENOMIC DNA]</scope>
    <source>
        <strain evidence="2 3">CGMCC 1.12859</strain>
    </source>
</reference>
<sequence>MTDNHSYNTPTKGATEWHAPLNDNFERLDGDVEVRDREANRGDYVAKAGAKFFATDTGAAYIGDGSNWNRLATTGENPTFNSLRVENAPSSNKDVVRQSELSDKADSVHSHSGDDISPNTVSANRVEADTVVASDAGTTVWGAYGQSIPSGTQTTIEFQNVETDQRSQWDSSNYTVEVTEPGNYLVSGGVFWRDEPSSGTNHWFTIKRNDNIGVAQAFAQGPNGLQLQASRPVLGVGSGDSFHLEVEQYEDSQLRIGGSRVSTYLSVVQL</sequence>
<feature type="compositionally biased region" description="Polar residues" evidence="1">
    <location>
        <begin position="80"/>
        <end position="93"/>
    </location>
</feature>
<organism evidence="2 3">
    <name type="scientific">Halolamina litorea</name>
    <dbReference type="NCBI Taxonomy" id="1515593"/>
    <lineage>
        <taxon>Archaea</taxon>
        <taxon>Methanobacteriati</taxon>
        <taxon>Methanobacteriota</taxon>
        <taxon>Stenosarchaea group</taxon>
        <taxon>Halobacteria</taxon>
        <taxon>Halobacteriales</taxon>
        <taxon>Haloferacaceae</taxon>
    </lineage>
</organism>
<evidence type="ECO:0000256" key="1">
    <source>
        <dbReference type="SAM" id="MobiDB-lite"/>
    </source>
</evidence>
<accession>A0ABD6BU15</accession>
<dbReference type="RefSeq" id="WP_267647908.1">
    <property type="nucleotide sequence ID" value="NZ_JANHGR010000002.1"/>
</dbReference>
<comment type="caution">
    <text evidence="2">The sequence shown here is derived from an EMBL/GenBank/DDBJ whole genome shotgun (WGS) entry which is preliminary data.</text>
</comment>
<dbReference type="AlphaFoldDB" id="A0ABD6BU15"/>
<protein>
    <submittedName>
        <fullName evidence="2">Uncharacterized protein</fullName>
    </submittedName>
</protein>
<evidence type="ECO:0000313" key="2">
    <source>
        <dbReference type="EMBL" id="MFD1568112.1"/>
    </source>
</evidence>
<dbReference type="Proteomes" id="UP001597139">
    <property type="component" value="Unassembled WGS sequence"/>
</dbReference>
<gene>
    <name evidence="2" type="ORF">ACFSAU_11460</name>
</gene>
<dbReference type="InterPro" id="IPR008983">
    <property type="entry name" value="Tumour_necrosis_fac-like_dom"/>
</dbReference>
<name>A0ABD6BU15_9EURY</name>
<keyword evidence="3" id="KW-1185">Reference proteome</keyword>
<dbReference type="EMBL" id="JBHUCZ010000010">
    <property type="protein sequence ID" value="MFD1568112.1"/>
    <property type="molecule type" value="Genomic_DNA"/>
</dbReference>
<feature type="compositionally biased region" description="Basic and acidic residues" evidence="1">
    <location>
        <begin position="94"/>
        <end position="114"/>
    </location>
</feature>
<evidence type="ECO:0000313" key="3">
    <source>
        <dbReference type="Proteomes" id="UP001597139"/>
    </source>
</evidence>